<dbReference type="UniPathway" id="UPA00047">
    <property type="reaction ID" value="UER00058"/>
</dbReference>
<evidence type="ECO:0000256" key="10">
    <source>
        <dbReference type="ARBA" id="ARBA00023304"/>
    </source>
</evidence>
<dbReference type="InterPro" id="IPR043132">
    <property type="entry name" value="BCAT-like_C"/>
</dbReference>
<keyword evidence="10 14" id="KW-0100">Branched-chain amino acid biosynthesis</keyword>
<evidence type="ECO:0000256" key="7">
    <source>
        <dbReference type="ARBA" id="ARBA00022605"/>
    </source>
</evidence>
<comment type="caution">
    <text evidence="15">The sequence shown here is derived from an EMBL/GenBank/DDBJ whole genome shotgun (WGS) entry which is preliminary data.</text>
</comment>
<evidence type="ECO:0000256" key="3">
    <source>
        <dbReference type="ARBA" id="ARBA00004931"/>
    </source>
</evidence>
<evidence type="ECO:0000313" key="15">
    <source>
        <dbReference type="EMBL" id="HHQ80484.1"/>
    </source>
</evidence>
<evidence type="ECO:0000256" key="8">
    <source>
        <dbReference type="ARBA" id="ARBA00022679"/>
    </source>
</evidence>
<dbReference type="NCBIfam" id="TIGR01122">
    <property type="entry name" value="ilvE_I"/>
    <property type="match status" value="1"/>
</dbReference>
<dbReference type="InterPro" id="IPR036038">
    <property type="entry name" value="Aminotransferase-like"/>
</dbReference>
<evidence type="ECO:0000256" key="11">
    <source>
        <dbReference type="ARBA" id="ARBA00048212"/>
    </source>
</evidence>
<dbReference type="GO" id="GO:0009098">
    <property type="term" value="P:L-leucine biosynthetic process"/>
    <property type="evidence" value="ECO:0007669"/>
    <property type="project" value="UniProtKB-UniPathway"/>
</dbReference>
<dbReference type="Pfam" id="PF01063">
    <property type="entry name" value="Aminotran_4"/>
    <property type="match status" value="1"/>
</dbReference>
<sequence length="327" mass="36863">MGFKRGFTNSSTRDRTLGELHVRWGEKIWFDGELIPFSEAKVHVMMHTLHYGVGVFEGMRAYRLDDGTPGIFRLEEHLKRFAFSARAYKLELPYTLEELKKAVIETVRASGFGDCYIRPIAFINLTQIGLYPSERRLSVAIGVLEWGKYLGKAYERGARVATVRWRRPPPDVLPANAKAIGNYLNSYLATLEARERGFDEALMLDHRGFVSEGPGENVFLVKNGRALTPPVHASILPGITRGTVMVLLREKLGLSVEERDITLGMLYDADELFFVGTAVEVTPIVEVDGITIGNGQPGSITRRLQKLYEDAVRGRVEEYRGWITRVE</sequence>
<evidence type="ECO:0000256" key="4">
    <source>
        <dbReference type="ARBA" id="ARBA00005072"/>
    </source>
</evidence>
<dbReference type="InterPro" id="IPR043131">
    <property type="entry name" value="BCAT-like_N"/>
</dbReference>
<evidence type="ECO:0000256" key="6">
    <source>
        <dbReference type="ARBA" id="ARBA00022576"/>
    </source>
</evidence>
<dbReference type="InterPro" id="IPR001544">
    <property type="entry name" value="Aminotrans_IV"/>
</dbReference>
<reference evidence="15" key="1">
    <citation type="journal article" date="2020" name="mSystems">
        <title>Genome- and Community-Level Interaction Insights into Carbon Utilization and Element Cycling Functions of Hydrothermarchaeota in Hydrothermal Sediment.</title>
        <authorList>
            <person name="Zhou Z."/>
            <person name="Liu Y."/>
            <person name="Xu W."/>
            <person name="Pan J."/>
            <person name="Luo Z.H."/>
            <person name="Li M."/>
        </authorList>
    </citation>
    <scope>NUCLEOTIDE SEQUENCE [LARGE SCALE GENOMIC DNA]</scope>
    <source>
        <strain evidence="15">SpSt-1116</strain>
    </source>
</reference>
<evidence type="ECO:0000256" key="5">
    <source>
        <dbReference type="ARBA" id="ARBA00009320"/>
    </source>
</evidence>
<dbReference type="AlphaFoldDB" id="A0A7J3ZKF4"/>
<protein>
    <recommendedName>
        <fullName evidence="14">Branched-chain-amino-acid aminotransferase</fullName>
        <shortName evidence="14">BCAT</shortName>
        <ecNumber evidence="14">2.6.1.42</ecNumber>
    </recommendedName>
</protein>
<dbReference type="PANTHER" id="PTHR42743:SF11">
    <property type="entry name" value="AMINODEOXYCHORISMATE LYASE"/>
    <property type="match status" value="1"/>
</dbReference>
<dbReference type="FunFam" id="3.20.10.10:FF:000002">
    <property type="entry name" value="D-alanine aminotransferase"/>
    <property type="match status" value="1"/>
</dbReference>
<comment type="pathway">
    <text evidence="4 14">Amino-acid biosynthesis; L-leucine biosynthesis; L-leucine from 3-methyl-2-oxobutanoate: step 4/4.</text>
</comment>
<dbReference type="SUPFAM" id="SSF56752">
    <property type="entry name" value="D-aminoacid aminotransferase-like PLP-dependent enzymes"/>
    <property type="match status" value="1"/>
</dbReference>
<comment type="pathway">
    <text evidence="2 14">Amino-acid biosynthesis; L-isoleucine biosynthesis; L-isoleucine from 2-oxobutanoate: step 4/4.</text>
</comment>
<comment type="catalytic activity">
    <reaction evidence="13 14">
        <text>L-leucine + 2-oxoglutarate = 4-methyl-2-oxopentanoate + L-glutamate</text>
        <dbReference type="Rhea" id="RHEA:18321"/>
        <dbReference type="ChEBI" id="CHEBI:16810"/>
        <dbReference type="ChEBI" id="CHEBI:17865"/>
        <dbReference type="ChEBI" id="CHEBI:29985"/>
        <dbReference type="ChEBI" id="CHEBI:57427"/>
        <dbReference type="EC" id="2.6.1.42"/>
    </reaction>
</comment>
<organism evidence="15">
    <name type="scientific">Fervidicoccus fontis</name>
    <dbReference type="NCBI Taxonomy" id="683846"/>
    <lineage>
        <taxon>Archaea</taxon>
        <taxon>Thermoproteota</taxon>
        <taxon>Thermoprotei</taxon>
        <taxon>Fervidicoccales</taxon>
        <taxon>Fervidicoccaceae</taxon>
        <taxon>Fervidicoccus</taxon>
    </lineage>
</organism>
<comment type="catalytic activity">
    <reaction evidence="11 14">
        <text>L-valine + 2-oxoglutarate = 3-methyl-2-oxobutanoate + L-glutamate</text>
        <dbReference type="Rhea" id="RHEA:24813"/>
        <dbReference type="ChEBI" id="CHEBI:11851"/>
        <dbReference type="ChEBI" id="CHEBI:16810"/>
        <dbReference type="ChEBI" id="CHEBI:29985"/>
        <dbReference type="ChEBI" id="CHEBI:57762"/>
        <dbReference type="EC" id="2.6.1.42"/>
    </reaction>
</comment>
<dbReference type="Gene3D" id="3.20.10.10">
    <property type="entry name" value="D-amino Acid Aminotransferase, subunit A, domain 2"/>
    <property type="match status" value="1"/>
</dbReference>
<comment type="cofactor">
    <cofactor evidence="1 14">
        <name>pyridoxal 5'-phosphate</name>
        <dbReference type="ChEBI" id="CHEBI:597326"/>
    </cofactor>
</comment>
<dbReference type="GO" id="GO:0009097">
    <property type="term" value="P:isoleucine biosynthetic process"/>
    <property type="evidence" value="ECO:0007669"/>
    <property type="project" value="UniProtKB-UniPathway"/>
</dbReference>
<name>A0A7J3ZKF4_9CREN</name>
<proteinExistence type="inferred from homology"/>
<keyword evidence="8 14" id="KW-0808">Transferase</keyword>
<comment type="pathway">
    <text evidence="3 14">Amino-acid biosynthesis; L-valine biosynthesis; L-valine from pyruvate: step 4/4.</text>
</comment>
<keyword evidence="6 14" id="KW-0032">Aminotransferase</keyword>
<dbReference type="EC" id="2.6.1.42" evidence="14"/>
<dbReference type="GO" id="GO:0004084">
    <property type="term" value="F:branched-chain-amino-acid transaminase activity"/>
    <property type="evidence" value="ECO:0007669"/>
    <property type="project" value="UniProtKB-EC"/>
</dbReference>
<dbReference type="InterPro" id="IPR033939">
    <property type="entry name" value="BCAT_family"/>
</dbReference>
<evidence type="ECO:0000256" key="14">
    <source>
        <dbReference type="RuleBase" id="RU364094"/>
    </source>
</evidence>
<comment type="function">
    <text evidence="14">Acts on leucine, isoleucine and valine.</text>
</comment>
<dbReference type="Gene3D" id="3.30.470.10">
    <property type="match status" value="1"/>
</dbReference>
<dbReference type="PANTHER" id="PTHR42743">
    <property type="entry name" value="AMINO-ACID AMINOTRANSFERASE"/>
    <property type="match status" value="1"/>
</dbReference>
<dbReference type="InterPro" id="IPR005785">
    <property type="entry name" value="B_amino_transI"/>
</dbReference>
<keyword evidence="7 14" id="KW-0028">Amino-acid biosynthesis</keyword>
<accession>A0A7J3ZKF4</accession>
<dbReference type="GO" id="GO:0009099">
    <property type="term" value="P:L-valine biosynthetic process"/>
    <property type="evidence" value="ECO:0007669"/>
    <property type="project" value="UniProtKB-UniPathway"/>
</dbReference>
<dbReference type="NCBIfam" id="NF005146">
    <property type="entry name" value="PRK06606.1"/>
    <property type="match status" value="1"/>
</dbReference>
<evidence type="ECO:0000256" key="9">
    <source>
        <dbReference type="ARBA" id="ARBA00022898"/>
    </source>
</evidence>
<evidence type="ECO:0000256" key="12">
    <source>
        <dbReference type="ARBA" id="ARBA00048798"/>
    </source>
</evidence>
<dbReference type="InterPro" id="IPR050571">
    <property type="entry name" value="Class-IV_PLP-Dep_Aminotrnsfr"/>
</dbReference>
<dbReference type="UniPathway" id="UPA00049">
    <property type="reaction ID" value="UER00062"/>
</dbReference>
<dbReference type="UniPathway" id="UPA00048">
    <property type="reaction ID" value="UER00073"/>
</dbReference>
<dbReference type="CDD" id="cd01557">
    <property type="entry name" value="BCAT_beta_family"/>
    <property type="match status" value="1"/>
</dbReference>
<evidence type="ECO:0000256" key="13">
    <source>
        <dbReference type="ARBA" id="ARBA00049229"/>
    </source>
</evidence>
<gene>
    <name evidence="14" type="primary">ilvE</name>
    <name evidence="15" type="ORF">ENM78_03385</name>
</gene>
<keyword evidence="9 14" id="KW-0663">Pyridoxal phosphate</keyword>
<comment type="similarity">
    <text evidence="5 14">Belongs to the class-IV pyridoxal-phosphate-dependent aminotransferase family.</text>
</comment>
<evidence type="ECO:0000256" key="2">
    <source>
        <dbReference type="ARBA" id="ARBA00004824"/>
    </source>
</evidence>
<comment type="catalytic activity">
    <reaction evidence="12 14">
        <text>L-isoleucine + 2-oxoglutarate = (S)-3-methyl-2-oxopentanoate + L-glutamate</text>
        <dbReference type="Rhea" id="RHEA:24801"/>
        <dbReference type="ChEBI" id="CHEBI:16810"/>
        <dbReference type="ChEBI" id="CHEBI:29985"/>
        <dbReference type="ChEBI" id="CHEBI:35146"/>
        <dbReference type="ChEBI" id="CHEBI:58045"/>
        <dbReference type="EC" id="2.6.1.42"/>
    </reaction>
</comment>
<dbReference type="EMBL" id="DRZC01000045">
    <property type="protein sequence ID" value="HHQ80484.1"/>
    <property type="molecule type" value="Genomic_DNA"/>
</dbReference>
<evidence type="ECO:0000256" key="1">
    <source>
        <dbReference type="ARBA" id="ARBA00001933"/>
    </source>
</evidence>